<proteinExistence type="inferred from homology"/>
<dbReference type="PROSITE" id="PS51347">
    <property type="entry name" value="PHOSPHOTRIESTERASE_2"/>
    <property type="match status" value="1"/>
</dbReference>
<dbReference type="Pfam" id="PF02126">
    <property type="entry name" value="PTE"/>
    <property type="match status" value="1"/>
</dbReference>
<evidence type="ECO:0000256" key="2">
    <source>
        <dbReference type="ARBA" id="ARBA00022801"/>
    </source>
</evidence>
<feature type="binding site" evidence="4">
    <location>
        <position position="22"/>
    </location>
    <ligand>
        <name>Zn(2+)</name>
        <dbReference type="ChEBI" id="CHEBI:29105"/>
        <label>1</label>
    </ligand>
</feature>
<evidence type="ECO:0000313" key="6">
    <source>
        <dbReference type="EMBL" id="PNM64437.1"/>
    </source>
</evidence>
<dbReference type="PIRSF" id="PIRSF016839">
    <property type="entry name" value="PhP"/>
    <property type="match status" value="1"/>
</dbReference>
<dbReference type="STRING" id="674.VM_17790"/>
<reference evidence="6" key="1">
    <citation type="submission" date="2017-12" db="EMBL/GenBank/DDBJ databases">
        <title>FDA dAtabase for Regulatory Grade micrObial Sequences (FDA-ARGOS): Supporting development and validation of Infectious Disease Dx tests.</title>
        <authorList>
            <person name="Hoffmann M."/>
            <person name="Allard M."/>
            <person name="Evans P."/>
            <person name="Brown E."/>
            <person name="Tallon L.J."/>
            <person name="Sadzewicz L."/>
            <person name="Sengamalay N."/>
            <person name="Ott S."/>
            <person name="Godinez A."/>
            <person name="Nagaraj S."/>
            <person name="Vavikolanu K."/>
            <person name="Aluvathingal J."/>
            <person name="Nadendla S."/>
            <person name="Hobson J."/>
            <person name="Sichtig H."/>
        </authorList>
    </citation>
    <scope>NUCLEOTIDE SEQUENCE [LARGE SCALE GENOMIC DNA]</scope>
    <source>
        <strain evidence="6">FDAARGOS_113</strain>
    </source>
</reference>
<keyword evidence="1 4" id="KW-0479">Metal-binding</keyword>
<dbReference type="EMBL" id="LOSJ02000001">
    <property type="protein sequence ID" value="PNM64437.1"/>
    <property type="molecule type" value="Genomic_DNA"/>
</dbReference>
<name>A0A2J9VKY5_VIBMI</name>
<dbReference type="PANTHER" id="PTHR10819">
    <property type="entry name" value="PHOSPHOTRIESTERASE-RELATED"/>
    <property type="match status" value="1"/>
</dbReference>
<evidence type="ECO:0000256" key="5">
    <source>
        <dbReference type="PROSITE-ProRule" id="PRU00679"/>
    </source>
</evidence>
<dbReference type="GO" id="GO:0016787">
    <property type="term" value="F:hydrolase activity"/>
    <property type="evidence" value="ECO:0007669"/>
    <property type="project" value="UniProtKB-KW"/>
</dbReference>
<sequence length="324" mass="36136">MTFIRTLNGDISPEQLGVTYSHDHIFCVPPYWKDKGETDLLLDDFHASFQELLDFKAVGGQAIYDATAPDYGRHALIVAQMAKEVGIHVVGTAGFNKGFLWPSLKPHTNMSFETYIANNSVEQLAQDIIEEVTIGIENSPHKAGVVKCGTGYNQIHPLEQKTMQAVVKAALETGAPLHSHTELGTMALEQVEIFEKCGMDLGRVAFAHMDRNPDKWLLTKLAHTGSFICFDGVSRIKYYPEEVRSQVLLYLCKSGFSHQILIGGDFARKSMSAHYGCGGLGMRFILNSWQPRFCEEANDAGLDGEALLHQFFIENPKRYLTFTK</sequence>
<evidence type="ECO:0000256" key="3">
    <source>
        <dbReference type="PIRSR" id="PIRSR601559-50"/>
    </source>
</evidence>
<feature type="binding site" description="via carbamate group" evidence="4">
    <location>
        <position position="147"/>
    </location>
    <ligand>
        <name>Zn(2+)</name>
        <dbReference type="ChEBI" id="CHEBI:29105"/>
        <label>2</label>
    </ligand>
</feature>
<protein>
    <submittedName>
        <fullName evidence="6">Phosphotriesterase</fullName>
    </submittedName>
</protein>
<evidence type="ECO:0000313" key="7">
    <source>
        <dbReference type="Proteomes" id="UP000053748"/>
    </source>
</evidence>
<dbReference type="AlphaFoldDB" id="A0A2J9VKY5"/>
<evidence type="ECO:0000256" key="1">
    <source>
        <dbReference type="ARBA" id="ARBA00022723"/>
    </source>
</evidence>
<dbReference type="SUPFAM" id="SSF51556">
    <property type="entry name" value="Metallo-dependent hydrolases"/>
    <property type="match status" value="1"/>
</dbReference>
<comment type="similarity">
    <text evidence="5">Belongs to the metallo-dependent hydrolases superfamily. Phosphotriesterase family.</text>
</comment>
<dbReference type="Gene3D" id="3.20.20.140">
    <property type="entry name" value="Metal-dependent hydrolases"/>
    <property type="match status" value="1"/>
</dbReference>
<keyword evidence="7" id="KW-1185">Reference proteome</keyword>
<comment type="cofactor">
    <cofactor evidence="4">
        <name>a divalent metal cation</name>
        <dbReference type="ChEBI" id="CHEBI:60240"/>
    </cofactor>
    <text evidence="4">Binds 2 divalent metal cations per subunit.</text>
</comment>
<feature type="modified residue" description="N6-carboxylysine" evidence="3 5">
    <location>
        <position position="147"/>
    </location>
</feature>
<feature type="binding site" evidence="4">
    <location>
        <position position="208"/>
    </location>
    <ligand>
        <name>Zn(2+)</name>
        <dbReference type="ChEBI" id="CHEBI:29105"/>
        <label>2</label>
    </ligand>
</feature>
<dbReference type="PANTHER" id="PTHR10819:SF3">
    <property type="entry name" value="PHOSPHOTRIESTERASE-RELATED PROTEIN"/>
    <property type="match status" value="1"/>
</dbReference>
<dbReference type="InterPro" id="IPR001559">
    <property type="entry name" value="Phosphotriesterase"/>
</dbReference>
<feature type="binding site" evidence="4">
    <location>
        <position position="180"/>
    </location>
    <ligand>
        <name>Zn(2+)</name>
        <dbReference type="ChEBI" id="CHEBI:29105"/>
        <label>2</label>
    </ligand>
</feature>
<accession>A0A2J9VKY5</accession>
<feature type="binding site" evidence="4">
    <location>
        <position position="265"/>
    </location>
    <ligand>
        <name>Zn(2+)</name>
        <dbReference type="ChEBI" id="CHEBI:29105"/>
        <label>1</label>
    </ligand>
</feature>
<keyword evidence="2" id="KW-0378">Hydrolase</keyword>
<organism evidence="6 7">
    <name type="scientific">Vibrio mimicus</name>
    <dbReference type="NCBI Taxonomy" id="674"/>
    <lineage>
        <taxon>Bacteria</taxon>
        <taxon>Pseudomonadati</taxon>
        <taxon>Pseudomonadota</taxon>
        <taxon>Gammaproteobacteria</taxon>
        <taxon>Vibrionales</taxon>
        <taxon>Vibrionaceae</taxon>
        <taxon>Vibrio</taxon>
    </lineage>
</organism>
<evidence type="ECO:0000256" key="4">
    <source>
        <dbReference type="PIRSR" id="PIRSR601559-51"/>
    </source>
</evidence>
<gene>
    <name evidence="6" type="ORF">AL544_005855</name>
</gene>
<dbReference type="GO" id="GO:0008270">
    <property type="term" value="F:zinc ion binding"/>
    <property type="evidence" value="ECO:0007669"/>
    <property type="project" value="InterPro"/>
</dbReference>
<dbReference type="RefSeq" id="WP_032470579.1">
    <property type="nucleotide sequence ID" value="NZ_CAWMSS010000002.1"/>
</dbReference>
<feature type="binding site" evidence="4">
    <location>
        <position position="24"/>
    </location>
    <ligand>
        <name>Zn(2+)</name>
        <dbReference type="ChEBI" id="CHEBI:29105"/>
        <label>1</label>
    </ligand>
</feature>
<dbReference type="Proteomes" id="UP000053748">
    <property type="component" value="Unassembled WGS sequence"/>
</dbReference>
<comment type="caution">
    <text evidence="6">The sequence shown here is derived from an EMBL/GenBank/DDBJ whole genome shotgun (WGS) entry which is preliminary data.</text>
</comment>
<feature type="binding site" description="via carbamate group" evidence="4">
    <location>
        <position position="147"/>
    </location>
    <ligand>
        <name>Zn(2+)</name>
        <dbReference type="ChEBI" id="CHEBI:29105"/>
        <label>1</label>
    </ligand>
</feature>
<dbReference type="InterPro" id="IPR032466">
    <property type="entry name" value="Metal_Hydrolase"/>
</dbReference>
<dbReference type="OrthoDB" id="9795018at2"/>